<dbReference type="Proteomes" id="UP000034196">
    <property type="component" value="Unassembled WGS sequence"/>
</dbReference>
<dbReference type="STRING" id="1428628.WN71_030175"/>
<keyword evidence="2" id="KW-1185">Reference proteome</keyword>
<dbReference type="EMBL" id="LAVA02000084">
    <property type="protein sequence ID" value="OIJ64230.1"/>
    <property type="molecule type" value="Genomic_DNA"/>
</dbReference>
<dbReference type="Pfam" id="PF04134">
    <property type="entry name" value="DCC1-like"/>
    <property type="match status" value="1"/>
</dbReference>
<name>A0A1J4NSX3_9ACTN</name>
<dbReference type="AlphaFoldDB" id="A0A1J4NSX3"/>
<comment type="caution">
    <text evidence="1">The sequence shown here is derived from an EMBL/GenBank/DDBJ whole genome shotgun (WGS) entry which is preliminary data.</text>
</comment>
<sequence length="179" mass="19269">MRATAAPAAATAPGAPVRDAAPRVPVRGLTVLYDADCSLCVHVRDWLVRQAQLVPLELVPAGSAEARRRLPGLDHAATLDEVTVVGDAGQVYRGTAAWIVVLWALRELRPLAHRLSTPTGARLARGAVLGAAKWRGAQWNTQPRWGGTGYRRADGWWYDPDRGWTHHAPACDDGTCPTG</sequence>
<proteinExistence type="predicted"/>
<gene>
    <name evidence="1" type="ORF">WN71_030175</name>
</gene>
<accession>A0A1J4NSX3</accession>
<evidence type="ECO:0008006" key="3">
    <source>
        <dbReference type="Google" id="ProtNLM"/>
    </source>
</evidence>
<organism evidence="1 2">
    <name type="scientific">Streptomyces mangrovisoli</name>
    <dbReference type="NCBI Taxonomy" id="1428628"/>
    <lineage>
        <taxon>Bacteria</taxon>
        <taxon>Bacillati</taxon>
        <taxon>Actinomycetota</taxon>
        <taxon>Actinomycetes</taxon>
        <taxon>Kitasatosporales</taxon>
        <taxon>Streptomycetaceae</taxon>
        <taxon>Streptomyces</taxon>
    </lineage>
</organism>
<evidence type="ECO:0000313" key="2">
    <source>
        <dbReference type="Proteomes" id="UP000034196"/>
    </source>
</evidence>
<dbReference type="InterPro" id="IPR007263">
    <property type="entry name" value="DCC1-like"/>
</dbReference>
<dbReference type="GO" id="GO:0015035">
    <property type="term" value="F:protein-disulfide reductase activity"/>
    <property type="evidence" value="ECO:0007669"/>
    <property type="project" value="InterPro"/>
</dbReference>
<reference evidence="1" key="1">
    <citation type="submission" date="2016-10" db="EMBL/GenBank/DDBJ databases">
        <title>Genome sequence of Streptomyces mangrovisoli MUSC 149.</title>
        <authorList>
            <person name="Lee L.-H."/>
            <person name="Ser H.-L."/>
        </authorList>
    </citation>
    <scope>NUCLEOTIDE SEQUENCE [LARGE SCALE GENOMIC DNA]</scope>
    <source>
        <strain evidence="1">MUSC 149</strain>
    </source>
</reference>
<evidence type="ECO:0000313" key="1">
    <source>
        <dbReference type="EMBL" id="OIJ64230.1"/>
    </source>
</evidence>
<protein>
    <recommendedName>
        <fullName evidence="3">DUF393 domain-containing protein</fullName>
    </recommendedName>
</protein>